<geneLocation type="plasmid" evidence="3">
    <name>pdrdi</name>
</geneLocation>
<accession>A0A345IMJ1</accession>
<dbReference type="RefSeq" id="WP_114673563.1">
    <property type="nucleotide sequence ID" value="NZ_CP031163.1"/>
</dbReference>
<keyword evidence="2" id="KW-0614">Plasmid</keyword>
<name>A0A345IMJ1_9DEIO</name>
<dbReference type="KEGG" id="dwu:DVJ83_17550"/>
<dbReference type="AlphaFoldDB" id="A0A345IMJ1"/>
<dbReference type="InterPro" id="IPR025139">
    <property type="entry name" value="DUF4062"/>
</dbReference>
<dbReference type="Pfam" id="PF13271">
    <property type="entry name" value="DUF4062"/>
    <property type="match status" value="1"/>
</dbReference>
<evidence type="ECO:0000259" key="1">
    <source>
        <dbReference type="Pfam" id="PF13271"/>
    </source>
</evidence>
<organism evidence="2 3">
    <name type="scientific">Deinococcus wulumuqiensis</name>
    <dbReference type="NCBI Taxonomy" id="980427"/>
    <lineage>
        <taxon>Bacteria</taxon>
        <taxon>Thermotogati</taxon>
        <taxon>Deinococcota</taxon>
        <taxon>Deinococci</taxon>
        <taxon>Deinococcales</taxon>
        <taxon>Deinococcaceae</taxon>
        <taxon>Deinococcus</taxon>
    </lineage>
</organism>
<feature type="domain" description="DUF4062" evidence="1">
    <location>
        <begin position="32"/>
        <end position="114"/>
    </location>
</feature>
<sequence length="415" mass="46313">MTAPNQLLLDLISPLPTLDDRQLRQWANGKTVMISSTMADLQSEREAVAQTIADFGAIPRYFERFSSPGNPAQVYHPEVSRADVYLFIAGERYGQPDPVDPQRRSATHIEYDTAYQAFKPVLAYNKTGVIRETSMTDLVGVLEGRHTVSRFQGLEDLKAAVREGLKTLAEAQSTTWVKLGDSVFPVTHISFAEREGNDWEPQQQRQPITMTANLRDPQIIQSLGRTFHSRTLTLPLKVLDADEVVFTEESAGRFDVTQKIKLVARPAQTQVQTIIPISNGESGEEQLAVAMDSLLFGITPASKSQGGHSFLRPLRPVAPRLDALYRQLSAHHRDAELFVPMAELLLTDRLLRGTAQDPAPLTQITQLVVSPVIDSRMFIRVQGVHHQQNYGGPFQIAREGLIDFRGQEPRGIDSW</sequence>
<evidence type="ECO:0000313" key="3">
    <source>
        <dbReference type="Proteomes" id="UP000253744"/>
    </source>
</evidence>
<reference evidence="2 3" key="1">
    <citation type="submission" date="2018-07" db="EMBL/GenBank/DDBJ databases">
        <title>Complete Genome and Methylome Analysis of Deinococcus wulumuqiensis NEB 479.</title>
        <authorList>
            <person name="Fomenkov A."/>
            <person name="Luyten Y."/>
            <person name="Vincze T."/>
            <person name="Anton B.P."/>
            <person name="Clark T."/>
            <person name="Roberts R.J."/>
            <person name="Morgan R.D."/>
        </authorList>
    </citation>
    <scope>NUCLEOTIDE SEQUENCE [LARGE SCALE GENOMIC DNA]</scope>
    <source>
        <strain evidence="2 3">NEB 479</strain>
        <plasmid evidence="3">Plasmid pdrdi</plasmid>
    </source>
</reference>
<dbReference type="EMBL" id="CP031163">
    <property type="protein sequence ID" value="AXH00914.1"/>
    <property type="molecule type" value="Genomic_DNA"/>
</dbReference>
<gene>
    <name evidence="2" type="ORF">DVJ83_17550</name>
</gene>
<dbReference type="Proteomes" id="UP000253744">
    <property type="component" value="Plasmid pDrdI"/>
</dbReference>
<evidence type="ECO:0000313" key="2">
    <source>
        <dbReference type="EMBL" id="AXH00914.1"/>
    </source>
</evidence>
<proteinExistence type="predicted"/>
<protein>
    <submittedName>
        <fullName evidence="2">DUF4062 domain-containing protein</fullName>
    </submittedName>
</protein>